<keyword evidence="1" id="KW-0472">Membrane</keyword>
<keyword evidence="4" id="KW-1185">Reference proteome</keyword>
<dbReference type="GeneID" id="73901429"/>
<feature type="domain" description="Archaeal Type IV pilin N-terminal" evidence="2">
    <location>
        <begin position="17"/>
        <end position="76"/>
    </location>
</feature>
<accession>A0ABD5NTW3</accession>
<proteinExistence type="predicted"/>
<evidence type="ECO:0000313" key="3">
    <source>
        <dbReference type="EMBL" id="MFC3960357.1"/>
    </source>
</evidence>
<reference evidence="3 4" key="1">
    <citation type="journal article" date="2019" name="Int. J. Syst. Evol. Microbiol.">
        <title>The Global Catalogue of Microorganisms (GCM) 10K type strain sequencing project: providing services to taxonomists for standard genome sequencing and annotation.</title>
        <authorList>
            <consortium name="The Broad Institute Genomics Platform"/>
            <consortium name="The Broad Institute Genome Sequencing Center for Infectious Disease"/>
            <person name="Wu L."/>
            <person name="Ma J."/>
        </authorList>
    </citation>
    <scope>NUCLEOTIDE SEQUENCE [LARGE SCALE GENOMIC DNA]</scope>
    <source>
        <strain evidence="3 4">IBRC-M 10256</strain>
    </source>
</reference>
<protein>
    <submittedName>
        <fullName evidence="3">Type IV pilin</fullName>
    </submittedName>
</protein>
<dbReference type="InterPro" id="IPR013373">
    <property type="entry name" value="Flagellin/pilin_N_arc"/>
</dbReference>
<dbReference type="EMBL" id="JBHSAQ010000019">
    <property type="protein sequence ID" value="MFC3960357.1"/>
    <property type="molecule type" value="Genomic_DNA"/>
</dbReference>
<feature type="transmembrane region" description="Helical" evidence="1">
    <location>
        <begin position="21"/>
        <end position="44"/>
    </location>
</feature>
<dbReference type="PANTHER" id="PTHR38138">
    <property type="entry name" value="VNG6441H"/>
    <property type="match status" value="1"/>
</dbReference>
<evidence type="ECO:0000256" key="1">
    <source>
        <dbReference type="SAM" id="Phobius"/>
    </source>
</evidence>
<dbReference type="RefSeq" id="WP_256532352.1">
    <property type="nucleotide sequence ID" value="NZ_CP101824.1"/>
</dbReference>
<evidence type="ECO:0000259" key="2">
    <source>
        <dbReference type="Pfam" id="PF07790"/>
    </source>
</evidence>
<dbReference type="PANTHER" id="PTHR38138:SF1">
    <property type="entry name" value="ARCHAEAL TYPE IV PILIN N-TERMINAL DOMAIN-CONTAINING PROTEIN"/>
    <property type="match status" value="1"/>
</dbReference>
<dbReference type="InterPro" id="IPR012859">
    <property type="entry name" value="Pilin_N_archaeal"/>
</dbReference>
<name>A0ABD5NTW3_9EURY</name>
<keyword evidence="1" id="KW-0812">Transmembrane</keyword>
<dbReference type="AlphaFoldDB" id="A0ABD5NTW3"/>
<organism evidence="3 4">
    <name type="scientific">Halovivax cerinus</name>
    <dbReference type="NCBI Taxonomy" id="1487865"/>
    <lineage>
        <taxon>Archaea</taxon>
        <taxon>Methanobacteriati</taxon>
        <taxon>Methanobacteriota</taxon>
        <taxon>Stenosarchaea group</taxon>
        <taxon>Halobacteria</taxon>
        <taxon>Halobacteriales</taxon>
        <taxon>Natrialbaceae</taxon>
        <taxon>Halovivax</taxon>
    </lineage>
</organism>
<comment type="caution">
    <text evidence="3">The sequence shown here is derived from an EMBL/GenBank/DDBJ whole genome shotgun (WGS) entry which is preliminary data.</text>
</comment>
<gene>
    <name evidence="3" type="ORF">ACFOUR_18550</name>
</gene>
<dbReference type="Pfam" id="PF07790">
    <property type="entry name" value="Pilin_N"/>
    <property type="match status" value="1"/>
</dbReference>
<dbReference type="Proteomes" id="UP001595846">
    <property type="component" value="Unassembled WGS sequence"/>
</dbReference>
<keyword evidence="1" id="KW-1133">Transmembrane helix</keyword>
<evidence type="ECO:0000313" key="4">
    <source>
        <dbReference type="Proteomes" id="UP001595846"/>
    </source>
</evidence>
<dbReference type="NCBIfam" id="TIGR02537">
    <property type="entry name" value="arch_flag_Nterm"/>
    <property type="match status" value="1"/>
</dbReference>
<sequence>MDGKTIRNKLVGSDDERAVSPVIGVILMVAITVILAAVIATLVMDFGDSVEQEANAGVVIETTGSDATVTWQTGGNAEWIDLNVDSSTQACADVWQAENPGSGGSGTGELSTVGASETLDESIGGVGGTSNACQDESGTISAIAVTEDGDRTVVQTENFDFN</sequence>